<accession>A0A515DE52</accession>
<organism evidence="1 2">
    <name type="scientific">Rhodoferax sediminis</name>
    <dbReference type="NCBI Taxonomy" id="2509614"/>
    <lineage>
        <taxon>Bacteria</taxon>
        <taxon>Pseudomonadati</taxon>
        <taxon>Pseudomonadota</taxon>
        <taxon>Betaproteobacteria</taxon>
        <taxon>Burkholderiales</taxon>
        <taxon>Comamonadaceae</taxon>
        <taxon>Rhodoferax</taxon>
    </lineage>
</organism>
<dbReference type="OrthoDB" id="9808310at2"/>
<dbReference type="PANTHER" id="PTHR35446:SF2">
    <property type="entry name" value="CARBOXYMUCONOLACTONE DECARBOXYLASE-LIKE DOMAIN-CONTAINING PROTEIN"/>
    <property type="match status" value="1"/>
</dbReference>
<keyword evidence="2" id="KW-1185">Reference proteome</keyword>
<dbReference type="RefSeq" id="WP_142820138.1">
    <property type="nucleotide sequence ID" value="NZ_CP035503.1"/>
</dbReference>
<dbReference type="InterPro" id="IPR029032">
    <property type="entry name" value="AhpD-like"/>
</dbReference>
<reference evidence="1 2" key="1">
    <citation type="submission" date="2019-01" db="EMBL/GenBank/DDBJ databases">
        <title>Genomic insights into a novel species Rhodoferax sp.</title>
        <authorList>
            <person name="Jin L."/>
        </authorList>
    </citation>
    <scope>NUCLEOTIDE SEQUENCE [LARGE SCALE GENOMIC DNA]</scope>
    <source>
        <strain evidence="1 2">CHu59-6-5</strain>
    </source>
</reference>
<dbReference type="GO" id="GO:0004601">
    <property type="term" value="F:peroxidase activity"/>
    <property type="evidence" value="ECO:0007669"/>
    <property type="project" value="UniProtKB-KW"/>
</dbReference>
<proteinExistence type="predicted"/>
<gene>
    <name evidence="1" type="ORF">EUB48_16425</name>
</gene>
<dbReference type="AlphaFoldDB" id="A0A515DE52"/>
<dbReference type="Proteomes" id="UP000316798">
    <property type="component" value="Chromosome"/>
</dbReference>
<dbReference type="KEGG" id="rhf:EUB48_16425"/>
<dbReference type="PANTHER" id="PTHR35446">
    <property type="entry name" value="SI:CH211-175M2.5"/>
    <property type="match status" value="1"/>
</dbReference>
<name>A0A515DE52_9BURK</name>
<dbReference type="SUPFAM" id="SSF69118">
    <property type="entry name" value="AhpD-like"/>
    <property type="match status" value="1"/>
</dbReference>
<evidence type="ECO:0000313" key="2">
    <source>
        <dbReference type="Proteomes" id="UP000316798"/>
    </source>
</evidence>
<keyword evidence="1" id="KW-0560">Oxidoreductase</keyword>
<evidence type="ECO:0000313" key="1">
    <source>
        <dbReference type="EMBL" id="QDL38701.1"/>
    </source>
</evidence>
<dbReference type="Gene3D" id="1.20.1290.10">
    <property type="entry name" value="AhpD-like"/>
    <property type="match status" value="1"/>
</dbReference>
<sequence length="184" mass="20264">MTFFKSLPDNAGPPNVFTKYPEVYGPWSTMSQAMMNGPSPLSQGERELILAYAAGLGGCTFVHVAHSEVAYAWGIQQGSVERLLEDPNTAPVKARLKPLLAFVQKLMVTPSEMTQADADAVFEAGWDEQALHDAIAVTARAAFMQRLVEGYGFTPLTREAAAKHAKRRVERGYVNLYPAFRENK</sequence>
<keyword evidence="1" id="KW-0575">Peroxidase</keyword>
<dbReference type="EMBL" id="CP035503">
    <property type="protein sequence ID" value="QDL38701.1"/>
    <property type="molecule type" value="Genomic_DNA"/>
</dbReference>
<protein>
    <submittedName>
        <fullName evidence="1">Peroxidase</fullName>
    </submittedName>
</protein>